<dbReference type="InterPro" id="IPR058543">
    <property type="entry name" value="Beta-prop_RSE1/DDB1/CPSF1_2nd"/>
</dbReference>
<feature type="coiled-coil region" evidence="2">
    <location>
        <begin position="422"/>
        <end position="449"/>
    </location>
</feature>
<dbReference type="Gene3D" id="2.130.10.10">
    <property type="entry name" value="YVTN repeat-like/Quinoprotein amine dehydrogenase"/>
    <property type="match status" value="3"/>
</dbReference>
<dbReference type="InterPro" id="IPR015943">
    <property type="entry name" value="WD40/YVTN_repeat-like_dom_sf"/>
</dbReference>
<gene>
    <name evidence="6" type="ORF">Mgra_00002103</name>
</gene>
<feature type="domain" description="RSE1/DDB1/CPSF1 C-terminal" evidence="3">
    <location>
        <begin position="1338"/>
        <end position="1639"/>
    </location>
</feature>
<name>A0A8S9ZZ76_9BILA</name>
<dbReference type="OrthoDB" id="433457at2759"/>
<dbReference type="InterPro" id="IPR050358">
    <property type="entry name" value="RSE1/DDB1/CFT1"/>
</dbReference>
<accession>A0A8S9ZZ76</accession>
<protein>
    <submittedName>
        <fullName evidence="6">CPSF_A domain-containing protein</fullName>
    </submittedName>
</protein>
<dbReference type="Pfam" id="PF23726">
    <property type="entry name" value="Beta-prop_RSE1_2nd"/>
    <property type="match status" value="1"/>
</dbReference>
<evidence type="ECO:0000259" key="3">
    <source>
        <dbReference type="Pfam" id="PF03178"/>
    </source>
</evidence>
<dbReference type="Proteomes" id="UP000605970">
    <property type="component" value="Unassembled WGS sequence"/>
</dbReference>
<reference evidence="6" key="1">
    <citation type="journal article" date="2020" name="Ecol. Evol.">
        <title>Genome structure and content of the rice root-knot nematode (Meloidogyne graminicola).</title>
        <authorList>
            <person name="Phan N.T."/>
            <person name="Danchin E.G.J."/>
            <person name="Klopp C."/>
            <person name="Perfus-Barbeoch L."/>
            <person name="Kozlowski D.K."/>
            <person name="Koutsovoulos G.D."/>
            <person name="Lopez-Roques C."/>
            <person name="Bouchez O."/>
            <person name="Zahm M."/>
            <person name="Besnard G."/>
            <person name="Bellafiore S."/>
        </authorList>
    </citation>
    <scope>NUCLEOTIDE SEQUENCE</scope>
    <source>
        <strain evidence="6">VN-18</strain>
    </source>
</reference>
<dbReference type="PANTHER" id="PTHR10644">
    <property type="entry name" value="DNA REPAIR/RNA PROCESSING CPSF FAMILY"/>
    <property type="match status" value="1"/>
</dbReference>
<evidence type="ECO:0000259" key="5">
    <source>
        <dbReference type="Pfam" id="PF23726"/>
    </source>
</evidence>
<evidence type="ECO:0000256" key="2">
    <source>
        <dbReference type="SAM" id="Coils"/>
    </source>
</evidence>
<evidence type="ECO:0000256" key="1">
    <source>
        <dbReference type="ARBA" id="ARBA00022448"/>
    </source>
</evidence>
<organism evidence="6 7">
    <name type="scientific">Meloidogyne graminicola</name>
    <dbReference type="NCBI Taxonomy" id="189291"/>
    <lineage>
        <taxon>Eukaryota</taxon>
        <taxon>Metazoa</taxon>
        <taxon>Ecdysozoa</taxon>
        <taxon>Nematoda</taxon>
        <taxon>Chromadorea</taxon>
        <taxon>Rhabditida</taxon>
        <taxon>Tylenchina</taxon>
        <taxon>Tylenchomorpha</taxon>
        <taxon>Tylenchoidea</taxon>
        <taxon>Meloidogynidae</taxon>
        <taxon>Meloidogyninae</taxon>
        <taxon>Meloidogyne</taxon>
    </lineage>
</organism>
<comment type="caution">
    <text evidence="6">The sequence shown here is derived from an EMBL/GenBank/DDBJ whole genome shotgun (WGS) entry which is preliminary data.</text>
</comment>
<evidence type="ECO:0000259" key="4">
    <source>
        <dbReference type="Pfam" id="PF12624"/>
    </source>
</evidence>
<dbReference type="Gene3D" id="2.60.200.40">
    <property type="match status" value="1"/>
</dbReference>
<dbReference type="GO" id="GO:0003676">
    <property type="term" value="F:nucleic acid binding"/>
    <property type="evidence" value="ECO:0007669"/>
    <property type="project" value="InterPro"/>
</dbReference>
<feature type="domain" description="RSE1/DDB1/CPSF1 second beta-propeller" evidence="5">
    <location>
        <begin position="946"/>
        <end position="1088"/>
    </location>
</feature>
<evidence type="ECO:0000313" key="7">
    <source>
        <dbReference type="Proteomes" id="UP000605970"/>
    </source>
</evidence>
<dbReference type="InterPro" id="IPR026854">
    <property type="entry name" value="VPS13_N"/>
</dbReference>
<proteinExistence type="predicted"/>
<keyword evidence="1" id="KW-0813">Transport</keyword>
<dbReference type="GO" id="GO:0005634">
    <property type="term" value="C:nucleus"/>
    <property type="evidence" value="ECO:0007669"/>
    <property type="project" value="UniProtKB-SubCell"/>
</dbReference>
<keyword evidence="2" id="KW-0175">Coiled coil</keyword>
<feature type="domain" description="Chorein N-terminal" evidence="4">
    <location>
        <begin position="353"/>
        <end position="571"/>
    </location>
</feature>
<dbReference type="EMBL" id="JABEBT010000012">
    <property type="protein sequence ID" value="KAF7638425.1"/>
    <property type="molecule type" value="Genomic_DNA"/>
</dbReference>
<dbReference type="InterPro" id="IPR004871">
    <property type="entry name" value="RSE1/DDB1/CPSF1_C"/>
</dbReference>
<sequence length="1683" mass="189889">MDKDGCSYVVSLQKPTVGMRIFFCSYFCPSSYCSDIPYIPSAKLDIPILFLTFVKWKKIVNRFNMAKILLSINSSDHLDDPALEIIPVLACRVNPEKDSGGWLALDGEAVINCNNGIEPSNYSKATIVGQEKKREEDVKPSEEQIPMNTSVQVAKHVDTSASESVEAQAPAVQEVTDTHAIEKSANENVNIMAEEPQKQKWIVYLNKMKNRLLGLLEQLKKLLAPIVENNNKMKYPYSSDCLGVVFSLNSFYLQFLAFIKNFNLNNKLEKELLDWPIDKQTHYSLAKNIHESFDKKIRIFSDLIKLAIREIGLLELTNEKEFLKNLCGSCGFLEYFLVVMVFENVVAELLNRFLGDVKLNNLDIKETALDDLDLPVRLKFGYIQSLVLKIPWKYLYTEPTIVNISEVYMIIVPNQGIVYNEQKAKKNEQEVKQNKLARLEENRRNKLKQNIQTDDTFTEKLIAQIIKNLQIRIKRVHLRYEDKFSNRGRPFATGIALDSLNFQTTDENFQLNVQKEIVKIFYKLVSMNHLSIYSNAGTTLISDLIDKKEITNALCNSISTYSNRPEGYKYVQFAVVGNFRNSNELDIMLARVNRIEHLLVTSEGLKPHKEIPIFGRIASMNLYRLPGEKLDSLLILTAKYHLSILGFESDGTPRTRAYGHVADKVGRPAETGIIACVHESGLIGLRLYEGHLKLIQWKEGKDLKNFNVRFEDYNVTDVAFLENTENPTVAYFYQDLNGRHLKVCEVDLEAHELKAALWHQSNIEAEATLLVPIPSPYGGLVVVGQESISYQKSPSHFVAVAPPLINMARFNCYGRIDRTGERFLLGDMSGRLFMLLLLKGTDTDEIRDLKIELLGEISIPECLVYLDNSVAFIGSRLGDSQLIRLSTEPIDSVSNSFVIVIDTFPNLGPIRDLVLIDVDGQKQLVCASGAYKDGSLRIIRSGIGIDEMATVELPGIKAIFTLKINSNLDNYLVLSFADITHLLLIDKEELEDTQIKDFELSKPTLWAGNISSTRILQITPESVQLISSSNSNFQTKRWIPPSRLSLVSVNSKSGQFVAVSGNQLFYLIIKEDEIICLEQFECVNEIACGIQKLTEEKLSNEFLPKSLLLITMELFNYLFVALGDGTVIHYKINLETGILSDQKKFSLGTQPTTLMKFISKKLAINVFVCSDRPTVIYSSNNKLSFSNVNLRTVNQMCPLNSEYYRDCLALSDGENLLIAVSRVVYQPETRLIAILTYRPEEFVDCNGIMRINNKQNYSRPSISVMGAKYASVVHHQQQQQFSDPTTTSTPSSIKQSNCQQIEPTTIDSCCSTASTSVVAPATVTASQIYTDTELEVYSVCFLDSNTFECLNVLELNKHEVGISICSAHLGDDLNPYFAIGTAIIVPNEQESKQGRILIVQAIQSTDSTDGISNKLRIVTEKEVKGAVYSITTLGNKLICTVNSTVRLFEWTPERELRLECSNFNYIQALYLKTKGDLVLIGDLMRSICLLSYKPTDSSFEEIARDYSAEWTTSCEIIDSETFFAAETNFNIYCCKIDVNADTEEDRMRLKQIGLFYLGELVNVFYRGTLISNQQRDSRKALFTNPIIYGAADGGLGAIVQIEPHIYSMRVEHSAYRSFFSERRTEAASGFIDGDLIETIIEMPKEMLTDVCEGLKMRRPDGTVEPLKPEDILKIVEDLAQIQN</sequence>
<evidence type="ECO:0000313" key="6">
    <source>
        <dbReference type="EMBL" id="KAF7638425.1"/>
    </source>
</evidence>
<dbReference type="Pfam" id="PF03178">
    <property type="entry name" value="CPSF_A"/>
    <property type="match status" value="1"/>
</dbReference>
<dbReference type="Gene3D" id="1.10.150.910">
    <property type="match status" value="1"/>
</dbReference>
<keyword evidence="7" id="KW-1185">Reference proteome</keyword>
<dbReference type="Pfam" id="PF12624">
    <property type="entry name" value="VPS13_N"/>
    <property type="match status" value="1"/>
</dbReference>